<evidence type="ECO:0000256" key="5">
    <source>
        <dbReference type="SAM" id="SignalP"/>
    </source>
</evidence>
<dbReference type="InterPro" id="IPR006127">
    <property type="entry name" value="ZnuA-like"/>
</dbReference>
<sequence length="332" mass="35387">MQRSRLLVPALAAVGALSLTGCAAFSDDSEAAADSRTVAVGLYPLEYVAARVAGDAFDVENLTTPGGEPHDLTLDVKETATIADSALLVYVDSLQPAVDDAAEEVATGQVLDAADVVDLLPFAEEEGHEGETAEEHAEHADEEGHAEEEGHVHGEEEHDHGEYDPHFWQDPLRMAELGDAIAGRLGEIDPDQKDTFAANAADLRTDLEELDASYADGLAQCTITTVVTNHDAFGYLEKYGLHLESITGITPDAEPTPAALADLQELIKSDGITTVFSESLVSPKSAETLASDVGVQTEVLDTLEGLTDDTADEDYLSLMRQNLTKLEQANRC</sequence>
<feature type="region of interest" description="Disordered" evidence="4">
    <location>
        <begin position="126"/>
        <end position="166"/>
    </location>
</feature>
<dbReference type="EMBL" id="FMZM01000010">
    <property type="protein sequence ID" value="SDD67899.1"/>
    <property type="molecule type" value="Genomic_DNA"/>
</dbReference>
<proteinExistence type="inferred from homology"/>
<name>A0A1G6WQ39_9ACTN</name>
<feature type="signal peptide" evidence="5">
    <location>
        <begin position="1"/>
        <end position="23"/>
    </location>
</feature>
<evidence type="ECO:0000256" key="1">
    <source>
        <dbReference type="ARBA" id="ARBA00011028"/>
    </source>
</evidence>
<comment type="similarity">
    <text evidence="1">Belongs to the bacterial solute-binding protein 9 family.</text>
</comment>
<keyword evidence="7" id="KW-1185">Reference proteome</keyword>
<dbReference type="OrthoDB" id="9810636at2"/>
<dbReference type="PROSITE" id="PS51257">
    <property type="entry name" value="PROKAR_LIPOPROTEIN"/>
    <property type="match status" value="1"/>
</dbReference>
<accession>A0A1G6WQ39</accession>
<feature type="chain" id="PRO_5038375266" evidence="5">
    <location>
        <begin position="24"/>
        <end position="332"/>
    </location>
</feature>
<dbReference type="GO" id="GO:0030001">
    <property type="term" value="P:metal ion transport"/>
    <property type="evidence" value="ECO:0007669"/>
    <property type="project" value="InterPro"/>
</dbReference>
<evidence type="ECO:0000256" key="3">
    <source>
        <dbReference type="ARBA" id="ARBA00022729"/>
    </source>
</evidence>
<evidence type="ECO:0000256" key="2">
    <source>
        <dbReference type="ARBA" id="ARBA00022448"/>
    </source>
</evidence>
<dbReference type="RefSeq" id="WP_090859227.1">
    <property type="nucleotide sequence ID" value="NZ_FMZM01000010.1"/>
</dbReference>
<evidence type="ECO:0000313" key="7">
    <source>
        <dbReference type="Proteomes" id="UP000199034"/>
    </source>
</evidence>
<feature type="compositionally biased region" description="Basic and acidic residues" evidence="4">
    <location>
        <begin position="129"/>
        <end position="166"/>
    </location>
</feature>
<dbReference type="SUPFAM" id="SSF53807">
    <property type="entry name" value="Helical backbone' metal receptor"/>
    <property type="match status" value="1"/>
</dbReference>
<organism evidence="6 7">
    <name type="scientific">Nocardioides lianchengensis</name>
    <dbReference type="NCBI Taxonomy" id="1045774"/>
    <lineage>
        <taxon>Bacteria</taxon>
        <taxon>Bacillati</taxon>
        <taxon>Actinomycetota</taxon>
        <taxon>Actinomycetes</taxon>
        <taxon>Propionibacteriales</taxon>
        <taxon>Nocardioidaceae</taxon>
        <taxon>Nocardioides</taxon>
    </lineage>
</organism>
<keyword evidence="3 5" id="KW-0732">Signal</keyword>
<reference evidence="6 7" key="1">
    <citation type="submission" date="2016-10" db="EMBL/GenBank/DDBJ databases">
        <authorList>
            <person name="de Groot N.N."/>
        </authorList>
    </citation>
    <scope>NUCLEOTIDE SEQUENCE [LARGE SCALE GENOMIC DNA]</scope>
    <source>
        <strain evidence="6 7">CGMCC 4.6858</strain>
    </source>
</reference>
<dbReference type="GO" id="GO:0046872">
    <property type="term" value="F:metal ion binding"/>
    <property type="evidence" value="ECO:0007669"/>
    <property type="project" value="InterPro"/>
</dbReference>
<keyword evidence="2" id="KW-0813">Transport</keyword>
<gene>
    <name evidence="6" type="ORF">SAMN05421872_11022</name>
</gene>
<dbReference type="InterPro" id="IPR050492">
    <property type="entry name" value="Bact_metal-bind_prot9"/>
</dbReference>
<dbReference type="STRING" id="1045774.SAMN05421872_11022"/>
<dbReference type="Pfam" id="PF01297">
    <property type="entry name" value="ZnuA"/>
    <property type="match status" value="1"/>
</dbReference>
<protein>
    <submittedName>
        <fullName evidence="6">Zinc transport system substrate-binding protein</fullName>
    </submittedName>
</protein>
<dbReference type="AlphaFoldDB" id="A0A1G6WQ39"/>
<dbReference type="PANTHER" id="PTHR42953:SF3">
    <property type="entry name" value="HIGH-AFFINITY ZINC UPTAKE SYSTEM PROTEIN ZNUA"/>
    <property type="match status" value="1"/>
</dbReference>
<dbReference type="Gene3D" id="3.40.50.1980">
    <property type="entry name" value="Nitrogenase molybdenum iron protein domain"/>
    <property type="match status" value="2"/>
</dbReference>
<evidence type="ECO:0000256" key="4">
    <source>
        <dbReference type="SAM" id="MobiDB-lite"/>
    </source>
</evidence>
<dbReference type="PANTHER" id="PTHR42953">
    <property type="entry name" value="HIGH-AFFINITY ZINC UPTAKE SYSTEM PROTEIN ZNUA-RELATED"/>
    <property type="match status" value="1"/>
</dbReference>
<evidence type="ECO:0000313" key="6">
    <source>
        <dbReference type="EMBL" id="SDD67899.1"/>
    </source>
</evidence>
<dbReference type="Proteomes" id="UP000199034">
    <property type="component" value="Unassembled WGS sequence"/>
</dbReference>